<evidence type="ECO:0000259" key="8">
    <source>
        <dbReference type="PROSITE" id="PS50969"/>
    </source>
</evidence>
<feature type="non-terminal residue" evidence="9">
    <location>
        <position position="222"/>
    </location>
</feature>
<protein>
    <recommendedName>
        <fullName evidence="2">protein-serine/threonine phosphatase</fullName>
        <ecNumber evidence="2">3.1.3.16</ecNumber>
    </recommendedName>
</protein>
<dbReference type="Gene3D" id="3.40.50.1000">
    <property type="entry name" value="HAD superfamily/HAD-like"/>
    <property type="match status" value="1"/>
</dbReference>
<comment type="caution">
    <text evidence="9">The sequence shown here is derived from an EMBL/GenBank/DDBJ whole genome shotgun (WGS) entry which is preliminary data.</text>
</comment>
<feature type="compositionally biased region" description="Polar residues" evidence="7">
    <location>
        <begin position="77"/>
        <end position="87"/>
    </location>
</feature>
<keyword evidence="4" id="KW-0539">Nucleus</keyword>
<evidence type="ECO:0000256" key="3">
    <source>
        <dbReference type="ARBA" id="ARBA00022801"/>
    </source>
</evidence>
<dbReference type="InterPro" id="IPR004274">
    <property type="entry name" value="FCP1_dom"/>
</dbReference>
<dbReference type="InterPro" id="IPR039189">
    <property type="entry name" value="Fcp1"/>
</dbReference>
<evidence type="ECO:0000313" key="10">
    <source>
        <dbReference type="Proteomes" id="UP000092600"/>
    </source>
</evidence>
<comment type="catalytic activity">
    <reaction evidence="5">
        <text>O-phospho-L-seryl-[protein] + H2O = L-seryl-[protein] + phosphate</text>
        <dbReference type="Rhea" id="RHEA:20629"/>
        <dbReference type="Rhea" id="RHEA-COMP:9863"/>
        <dbReference type="Rhea" id="RHEA-COMP:11604"/>
        <dbReference type="ChEBI" id="CHEBI:15377"/>
        <dbReference type="ChEBI" id="CHEBI:29999"/>
        <dbReference type="ChEBI" id="CHEBI:43474"/>
        <dbReference type="ChEBI" id="CHEBI:83421"/>
        <dbReference type="EC" id="3.1.3.16"/>
    </reaction>
</comment>
<dbReference type="AlphaFoldDB" id="A0A199V121"/>
<feature type="compositionally biased region" description="Polar residues" evidence="7">
    <location>
        <begin position="49"/>
        <end position="60"/>
    </location>
</feature>
<dbReference type="PROSITE" id="PS50969">
    <property type="entry name" value="FCP1"/>
    <property type="match status" value="1"/>
</dbReference>
<dbReference type="PANTHER" id="PTHR23081:SF2">
    <property type="entry name" value="RNA POLYMERASE II C-TERMINAL DOMAIN PHOSPHATASE-LIKE 3"/>
    <property type="match status" value="1"/>
</dbReference>
<keyword evidence="3" id="KW-0378">Hydrolase</keyword>
<proteinExistence type="predicted"/>
<accession>A0A199V121</accession>
<dbReference type="GO" id="GO:0008420">
    <property type="term" value="F:RNA polymerase II CTD heptapeptide repeat phosphatase activity"/>
    <property type="evidence" value="ECO:0007669"/>
    <property type="project" value="InterPro"/>
</dbReference>
<dbReference type="STRING" id="4615.A0A199V121"/>
<dbReference type="EMBL" id="LSRQ01003850">
    <property type="protein sequence ID" value="OAY70585.1"/>
    <property type="molecule type" value="Genomic_DNA"/>
</dbReference>
<evidence type="ECO:0000256" key="2">
    <source>
        <dbReference type="ARBA" id="ARBA00013081"/>
    </source>
</evidence>
<evidence type="ECO:0000256" key="1">
    <source>
        <dbReference type="ARBA" id="ARBA00004123"/>
    </source>
</evidence>
<feature type="region of interest" description="Disordered" evidence="7">
    <location>
        <begin position="45"/>
        <end position="105"/>
    </location>
</feature>
<dbReference type="InterPro" id="IPR023214">
    <property type="entry name" value="HAD_sf"/>
</dbReference>
<dbReference type="Proteomes" id="UP000092600">
    <property type="component" value="Unassembled WGS sequence"/>
</dbReference>
<comment type="subcellular location">
    <subcellularLocation>
        <location evidence="1">Nucleus</location>
    </subcellularLocation>
</comment>
<feature type="compositionally biased region" description="Basic and acidic residues" evidence="7">
    <location>
        <begin position="67"/>
        <end position="76"/>
    </location>
</feature>
<gene>
    <name evidence="9" type="ORF">ACMD2_23331</name>
</gene>
<comment type="catalytic activity">
    <reaction evidence="6">
        <text>O-phospho-L-threonyl-[protein] + H2O = L-threonyl-[protein] + phosphate</text>
        <dbReference type="Rhea" id="RHEA:47004"/>
        <dbReference type="Rhea" id="RHEA-COMP:11060"/>
        <dbReference type="Rhea" id="RHEA-COMP:11605"/>
        <dbReference type="ChEBI" id="CHEBI:15377"/>
        <dbReference type="ChEBI" id="CHEBI:30013"/>
        <dbReference type="ChEBI" id="CHEBI:43474"/>
        <dbReference type="ChEBI" id="CHEBI:61977"/>
        <dbReference type="EC" id="3.1.3.16"/>
    </reaction>
</comment>
<evidence type="ECO:0000256" key="7">
    <source>
        <dbReference type="SAM" id="MobiDB-lite"/>
    </source>
</evidence>
<name>A0A199V121_ANACO</name>
<reference evidence="9 10" key="1">
    <citation type="journal article" date="2016" name="DNA Res.">
        <title>The draft genome of MD-2 pineapple using hybrid error correction of long reads.</title>
        <authorList>
            <person name="Redwan R.M."/>
            <person name="Saidin A."/>
            <person name="Kumar S.V."/>
        </authorList>
    </citation>
    <scope>NUCLEOTIDE SEQUENCE [LARGE SCALE GENOMIC DNA]</scope>
    <source>
        <strain evidence="10">cv. MD2</strain>
        <tissue evidence="9">Leaf</tissue>
    </source>
</reference>
<evidence type="ECO:0000313" key="9">
    <source>
        <dbReference type="EMBL" id="OAY70585.1"/>
    </source>
</evidence>
<evidence type="ECO:0000256" key="6">
    <source>
        <dbReference type="ARBA" id="ARBA00048336"/>
    </source>
</evidence>
<evidence type="ECO:0000256" key="4">
    <source>
        <dbReference type="ARBA" id="ARBA00023242"/>
    </source>
</evidence>
<evidence type="ECO:0000256" key="5">
    <source>
        <dbReference type="ARBA" id="ARBA00047761"/>
    </source>
</evidence>
<sequence>MLVQFLQKEQKRLSAEAQQKAAASAFDKRSDTGISVHLEQFYQVEDSSDVQTSGMNSQNDPGRVRLKPRDPRRILHDSTTQNSNASGPEQAKMNEAVSSGPQSSKDHLVVREHGDSAQPSGAPPQSAPLPISTPQLTKNLSNTANNVASSQIVFPDLLGVPFYSQLTLWGDVDHLLDGYDDQQRAAIQRERARRIAEQNKMFAARKLCLVLDLDHTLLNSAK</sequence>
<feature type="domain" description="FCP1 homology" evidence="8">
    <location>
        <begin position="202"/>
        <end position="222"/>
    </location>
</feature>
<organism evidence="9 10">
    <name type="scientific">Ananas comosus</name>
    <name type="common">Pineapple</name>
    <name type="synonym">Ananas ananas</name>
    <dbReference type="NCBI Taxonomy" id="4615"/>
    <lineage>
        <taxon>Eukaryota</taxon>
        <taxon>Viridiplantae</taxon>
        <taxon>Streptophyta</taxon>
        <taxon>Embryophyta</taxon>
        <taxon>Tracheophyta</taxon>
        <taxon>Spermatophyta</taxon>
        <taxon>Magnoliopsida</taxon>
        <taxon>Liliopsida</taxon>
        <taxon>Poales</taxon>
        <taxon>Bromeliaceae</taxon>
        <taxon>Bromelioideae</taxon>
        <taxon>Ananas</taxon>
    </lineage>
</organism>
<dbReference type="EC" id="3.1.3.16" evidence="2"/>
<dbReference type="GO" id="GO:0005634">
    <property type="term" value="C:nucleus"/>
    <property type="evidence" value="ECO:0007669"/>
    <property type="project" value="UniProtKB-SubCell"/>
</dbReference>
<dbReference type="PANTHER" id="PTHR23081">
    <property type="entry name" value="RNA POLYMERASE II CTD PHOSPHATASE"/>
    <property type="match status" value="1"/>
</dbReference>